<dbReference type="SUPFAM" id="SSF46626">
    <property type="entry name" value="Cytochrome c"/>
    <property type="match status" value="1"/>
</dbReference>
<dbReference type="RefSeq" id="WP_131907313.1">
    <property type="nucleotide sequence ID" value="NZ_BAAAFU010000007.1"/>
</dbReference>
<comment type="caution">
    <text evidence="2">The sequence shown here is derived from an EMBL/GenBank/DDBJ whole genome shotgun (WGS) entry which is preliminary data.</text>
</comment>
<accession>A0A4R1EPA2</accession>
<evidence type="ECO:0000313" key="2">
    <source>
        <dbReference type="EMBL" id="TCJ82813.1"/>
    </source>
</evidence>
<dbReference type="GO" id="GO:0004601">
    <property type="term" value="F:peroxidase activity"/>
    <property type="evidence" value="ECO:0007669"/>
    <property type="project" value="UniProtKB-KW"/>
</dbReference>
<dbReference type="Proteomes" id="UP000294887">
    <property type="component" value="Unassembled WGS sequence"/>
</dbReference>
<organism evidence="2 3">
    <name type="scientific">Cocleimonas flava</name>
    <dbReference type="NCBI Taxonomy" id="634765"/>
    <lineage>
        <taxon>Bacteria</taxon>
        <taxon>Pseudomonadati</taxon>
        <taxon>Pseudomonadota</taxon>
        <taxon>Gammaproteobacteria</taxon>
        <taxon>Thiotrichales</taxon>
        <taxon>Thiotrichaceae</taxon>
        <taxon>Cocleimonas</taxon>
    </lineage>
</organism>
<feature type="chain" id="PRO_5020972139" evidence="1">
    <location>
        <begin position="35"/>
        <end position="106"/>
    </location>
</feature>
<feature type="signal peptide" evidence="1">
    <location>
        <begin position="1"/>
        <end position="34"/>
    </location>
</feature>
<proteinExistence type="predicted"/>
<dbReference type="InterPro" id="IPR036909">
    <property type="entry name" value="Cyt_c-like_dom_sf"/>
</dbReference>
<keyword evidence="1" id="KW-0732">Signal</keyword>
<gene>
    <name evidence="2" type="ORF">EV695_3549</name>
</gene>
<dbReference type="GO" id="GO:0009055">
    <property type="term" value="F:electron transfer activity"/>
    <property type="evidence" value="ECO:0007669"/>
    <property type="project" value="InterPro"/>
</dbReference>
<keyword evidence="2" id="KW-0560">Oxidoreductase</keyword>
<dbReference type="Gene3D" id="1.10.760.10">
    <property type="entry name" value="Cytochrome c-like domain"/>
    <property type="match status" value="1"/>
</dbReference>
<keyword evidence="2" id="KW-0575">Peroxidase</keyword>
<dbReference type="EMBL" id="SMFQ01000005">
    <property type="protein sequence ID" value="TCJ82813.1"/>
    <property type="molecule type" value="Genomic_DNA"/>
</dbReference>
<sequence length="106" mass="11915">MKFSKTSFSKTTKIITKTVLASLAGLLISSTAMAQGNAANGKKLFTQSKCNQCHTTSIFTKKDRKVNSLKALEAQVRRCDSNLNTNWFDDEIHDVTAYLNQQYYKL</sequence>
<protein>
    <submittedName>
        <fullName evidence="2">Di-heme oxidoreductase (Putative peroxidase)</fullName>
    </submittedName>
</protein>
<evidence type="ECO:0000256" key="1">
    <source>
        <dbReference type="SAM" id="SignalP"/>
    </source>
</evidence>
<dbReference type="OrthoDB" id="9796294at2"/>
<reference evidence="2 3" key="1">
    <citation type="submission" date="2019-03" db="EMBL/GenBank/DDBJ databases">
        <title>Genomic Encyclopedia of Type Strains, Phase IV (KMG-IV): sequencing the most valuable type-strain genomes for metagenomic binning, comparative biology and taxonomic classification.</title>
        <authorList>
            <person name="Goeker M."/>
        </authorList>
    </citation>
    <scope>NUCLEOTIDE SEQUENCE [LARGE SCALE GENOMIC DNA]</scope>
    <source>
        <strain evidence="2 3">DSM 24830</strain>
    </source>
</reference>
<keyword evidence="3" id="KW-1185">Reference proteome</keyword>
<name>A0A4R1EPA2_9GAMM</name>
<dbReference type="GO" id="GO:0020037">
    <property type="term" value="F:heme binding"/>
    <property type="evidence" value="ECO:0007669"/>
    <property type="project" value="InterPro"/>
</dbReference>
<dbReference type="AlphaFoldDB" id="A0A4R1EPA2"/>
<evidence type="ECO:0000313" key="3">
    <source>
        <dbReference type="Proteomes" id="UP000294887"/>
    </source>
</evidence>